<sequence length="1077" mass="108694">MTPTTRKRLLMGGGGFVALLLAGLIAAPALVNVNSYKPLIVQQVKAATGRDLVIDGPISLSLLPTPTVSVTGVKFFNAAGSKNANMVEVKSVTVQPSLLPLLVGRIEVGEVTLVEPKIVLEINAQGKPNWEFAPSVAEAKPAAAKPSSARPLSLGRLTIDNGTLIFSDSKAGLSVVGEKANFSASVGSIDGPYTLAGGATVNGAPLKIDLAVGARGADGHTADVSLEAGGGKLGFKGKLSELGAAARVVGVASVSAESLTTFVGTLVKLAGQPEPILPPLLAGKFSFDGAVDLSQAAVSARDFKMALGQDSGSGSIAVTLKPRSAVEGKLVVPKLDLDRWLAALQAPPSSTAPAAAAAPSGPAAPQAATPSTGASAPGGSLFGDINAKLAFEIGELIYNRQPVRNVALELEAKGGAVAVPKLAATLPGDMVLQAQSTLTGDAARPGVTGQFSLVGPKLRETLAWLAVDVSSVPPSKLQKLSLRGRMSSTGGNVQVSDAVFELDDLKGSGGVTVTFSVPLSIVTSINLDTLDLDSFLAKSPSAPQGAAPSPAAPARASGPAAVGPTVGLKAKVARLIYNKETVQGLDVDVALQGSTLRLNDIKVSNLGGGRLAVRGTIANYSAPTPRPDVAFNFEAPDLSRVLKVAGTTAPSDLGAVSASGGIAGSLEQLTLRDVAVSMAGQSVKATGTLALPGASKGAPQSASYKGNLVLNGQSLDGSIDARLTGRTTVNADLRATMLDLERIGGSGGGSAAQRPAGRGQAAAAKPIDTGPLRSMDGSLKLAAGTLISGPMRIGNAELAATLKDGILTVQQFKGSLFGGSLAMAGTVNATQPALSFDFRGDATNIFLGQMLRSTSGTNEFGSAIKVTVDGKLNATGITVRGGGTTADQIRASMAGGAQLGGHIFIGADKALQMLGSMAAGAASTVIDQTLGNMLGAIGQRGMSPTSMLNAISLVLNRFVNHDSPISGHIDIAGGVLTDRGLAVQGNRATARISTRTNLVASTTDTTVNFYIAEDGSAPYLITSARGSMSSPSLNVSRGTAKDPPGMISTLPGVQQLEQVPRSIIPNIPIPIPNIFGR</sequence>
<dbReference type="PANTHER" id="PTHR30441">
    <property type="entry name" value="DUF748 DOMAIN-CONTAINING PROTEIN"/>
    <property type="match status" value="1"/>
</dbReference>
<name>A0ABS8L0Y4_9HYPH</name>
<feature type="compositionally biased region" description="Low complexity" evidence="1">
    <location>
        <begin position="751"/>
        <end position="764"/>
    </location>
</feature>
<feature type="region of interest" description="Disordered" evidence="1">
    <location>
        <begin position="351"/>
        <end position="375"/>
    </location>
</feature>
<dbReference type="Proteomes" id="UP001198862">
    <property type="component" value="Unassembled WGS sequence"/>
</dbReference>
<evidence type="ECO:0000313" key="3">
    <source>
        <dbReference type="EMBL" id="MCC8431538.1"/>
    </source>
</evidence>
<dbReference type="EMBL" id="JAJISD010000010">
    <property type="protein sequence ID" value="MCC8431538.1"/>
    <property type="molecule type" value="Genomic_DNA"/>
</dbReference>
<reference evidence="3 4" key="1">
    <citation type="submission" date="2021-11" db="EMBL/GenBank/DDBJ databases">
        <authorList>
            <person name="Lee D.-H."/>
            <person name="Kim S.-B."/>
        </authorList>
    </citation>
    <scope>NUCLEOTIDE SEQUENCE [LARGE SCALE GENOMIC DNA]</scope>
    <source>
        <strain evidence="3 4">KCTC 52223</strain>
    </source>
</reference>
<dbReference type="RefSeq" id="WP_230552885.1">
    <property type="nucleotide sequence ID" value="NZ_JAJISD010000010.1"/>
</dbReference>
<evidence type="ECO:0000259" key="2">
    <source>
        <dbReference type="Pfam" id="PF05170"/>
    </source>
</evidence>
<proteinExistence type="predicted"/>
<organism evidence="3 4">
    <name type="scientific">Reyranella aquatilis</name>
    <dbReference type="NCBI Taxonomy" id="2035356"/>
    <lineage>
        <taxon>Bacteria</taxon>
        <taxon>Pseudomonadati</taxon>
        <taxon>Pseudomonadota</taxon>
        <taxon>Alphaproteobacteria</taxon>
        <taxon>Hyphomicrobiales</taxon>
        <taxon>Reyranellaceae</taxon>
        <taxon>Reyranella</taxon>
    </lineage>
</organism>
<evidence type="ECO:0000256" key="1">
    <source>
        <dbReference type="SAM" id="MobiDB-lite"/>
    </source>
</evidence>
<gene>
    <name evidence="3" type="ORF">LJ725_21395</name>
</gene>
<dbReference type="Pfam" id="PF05170">
    <property type="entry name" value="AsmA"/>
    <property type="match status" value="1"/>
</dbReference>
<feature type="domain" description="AsmA" evidence="2">
    <location>
        <begin position="12"/>
        <end position="202"/>
    </location>
</feature>
<dbReference type="PANTHER" id="PTHR30441:SF4">
    <property type="entry name" value="PROTEIN ASMA"/>
    <property type="match status" value="1"/>
</dbReference>
<keyword evidence="4" id="KW-1185">Reference proteome</keyword>
<protein>
    <submittedName>
        <fullName evidence="3">AsmA family protein</fullName>
    </submittedName>
</protein>
<comment type="caution">
    <text evidence="3">The sequence shown here is derived from an EMBL/GenBank/DDBJ whole genome shotgun (WGS) entry which is preliminary data.</text>
</comment>
<dbReference type="InterPro" id="IPR007844">
    <property type="entry name" value="AsmA"/>
</dbReference>
<evidence type="ECO:0000313" key="4">
    <source>
        <dbReference type="Proteomes" id="UP001198862"/>
    </source>
</evidence>
<feature type="region of interest" description="Disordered" evidence="1">
    <location>
        <begin position="541"/>
        <end position="560"/>
    </location>
</feature>
<dbReference type="InterPro" id="IPR052894">
    <property type="entry name" value="AsmA-related"/>
</dbReference>
<accession>A0ABS8L0Y4</accession>
<feature type="region of interest" description="Disordered" evidence="1">
    <location>
        <begin position="744"/>
        <end position="770"/>
    </location>
</feature>